<proteinExistence type="predicted"/>
<dbReference type="OMA" id="PTFHIAN"/>
<reference evidence="3 4" key="3">
    <citation type="journal article" date="2013" name="Rice">
        <title>Improvement of the Oryza sativa Nipponbare reference genome using next generation sequence and optical map data.</title>
        <authorList>
            <person name="Kawahara Y."/>
            <person name="de la Bastide M."/>
            <person name="Hamilton J.P."/>
            <person name="Kanamori H."/>
            <person name="McCombie W.R."/>
            <person name="Ouyang S."/>
            <person name="Schwartz D.C."/>
            <person name="Tanaka T."/>
            <person name="Wu J."/>
            <person name="Zhou S."/>
            <person name="Childs K.L."/>
            <person name="Davidson R.M."/>
            <person name="Lin H."/>
            <person name="Quesada-Ocampo L."/>
            <person name="Vaillancourt B."/>
            <person name="Sakai H."/>
            <person name="Lee S.S."/>
            <person name="Kim J."/>
            <person name="Numa H."/>
            <person name="Itoh T."/>
            <person name="Buell C.R."/>
            <person name="Matsumoto T."/>
        </authorList>
    </citation>
    <scope>NUCLEOTIDE SEQUENCE [LARGE SCALE GENOMIC DNA]</scope>
    <source>
        <strain evidence="4">cv. Nipponbare</strain>
    </source>
</reference>
<evidence type="ECO:0000256" key="1">
    <source>
        <dbReference type="SAM" id="MobiDB-lite"/>
    </source>
</evidence>
<dbReference type="AlphaFoldDB" id="A0A0P0VJQ1"/>
<evidence type="ECO:0000313" key="4">
    <source>
        <dbReference type="Proteomes" id="UP000059680"/>
    </source>
</evidence>
<dbReference type="InterPro" id="IPR056924">
    <property type="entry name" value="SH3_Tf2-1"/>
</dbReference>
<name>A0A0P0VJQ1_ORYSJ</name>
<evidence type="ECO:0000313" key="3">
    <source>
        <dbReference type="EMBL" id="BAS78960.1"/>
    </source>
</evidence>
<dbReference type="eggNOG" id="KOG0017">
    <property type="taxonomic scope" value="Eukaryota"/>
</dbReference>
<dbReference type="Gramene" id="Os02t0522300-02">
    <property type="protein sequence ID" value="Os02t0522300-02"/>
    <property type="gene ID" value="Os02g0522300"/>
</dbReference>
<evidence type="ECO:0000259" key="2">
    <source>
        <dbReference type="Pfam" id="PF24626"/>
    </source>
</evidence>
<feature type="compositionally biased region" description="Polar residues" evidence="1">
    <location>
        <begin position="105"/>
        <end position="114"/>
    </location>
</feature>
<sequence length="175" mass="19863">ASDQLVGNKDRKELNFEPGDLVWLRLRKEWFPNLRKSKWMPRADGPFKVLAKINENAYKLDLPVDFGVSPTFHIANLKPYLGEEDELKSRTTPMQEGEDDEDINTIDTSTSPQVQLHDPITRARARQLNYQVSSFLNSCSSCLYPGDACTLVLLRNDGEDPNGERIRAGWIRTAG</sequence>
<feature type="domain" description="Tf2-1-like SH3-like" evidence="2">
    <location>
        <begin position="19"/>
        <end position="80"/>
    </location>
</feature>
<organism evidence="3 4">
    <name type="scientific">Oryza sativa subsp. japonica</name>
    <name type="common">Rice</name>
    <dbReference type="NCBI Taxonomy" id="39947"/>
    <lineage>
        <taxon>Eukaryota</taxon>
        <taxon>Viridiplantae</taxon>
        <taxon>Streptophyta</taxon>
        <taxon>Embryophyta</taxon>
        <taxon>Tracheophyta</taxon>
        <taxon>Spermatophyta</taxon>
        <taxon>Magnoliopsida</taxon>
        <taxon>Liliopsida</taxon>
        <taxon>Poales</taxon>
        <taxon>Poaceae</taxon>
        <taxon>BOP clade</taxon>
        <taxon>Oryzoideae</taxon>
        <taxon>Oryzeae</taxon>
        <taxon>Oryzinae</taxon>
        <taxon>Oryza</taxon>
        <taxon>Oryza sativa</taxon>
    </lineage>
</organism>
<dbReference type="Gramene" id="Os02t0522300-01">
    <property type="protein sequence ID" value="Os02t0522300-01"/>
    <property type="gene ID" value="Os02g0522300"/>
</dbReference>
<feature type="region of interest" description="Disordered" evidence="1">
    <location>
        <begin position="91"/>
        <end position="116"/>
    </location>
</feature>
<reference evidence="3 4" key="2">
    <citation type="journal article" date="2013" name="Plant Cell Physiol.">
        <title>Rice Annotation Project Database (RAP-DB): an integrative and interactive database for rice genomics.</title>
        <authorList>
            <person name="Sakai H."/>
            <person name="Lee S.S."/>
            <person name="Tanaka T."/>
            <person name="Numa H."/>
            <person name="Kim J."/>
            <person name="Kawahara Y."/>
            <person name="Wakimoto H."/>
            <person name="Yang C.C."/>
            <person name="Iwamoto M."/>
            <person name="Abe T."/>
            <person name="Yamada Y."/>
            <person name="Muto A."/>
            <person name="Inokuchi H."/>
            <person name="Ikemura T."/>
            <person name="Matsumoto T."/>
            <person name="Sasaki T."/>
            <person name="Itoh T."/>
        </authorList>
    </citation>
    <scope>NUCLEOTIDE SEQUENCE [LARGE SCALE GENOMIC DNA]</scope>
    <source>
        <strain evidence="4">cv. Nipponbare</strain>
    </source>
</reference>
<dbReference type="ExpressionAtlas" id="A0A0P0VJQ1">
    <property type="expression patterns" value="baseline and differential"/>
</dbReference>
<gene>
    <name evidence="3" type="ordered locus">Os02g0522300</name>
    <name evidence="3" type="ORF">OSNPB_020522300</name>
</gene>
<keyword evidence="4" id="KW-1185">Reference proteome</keyword>
<dbReference type="Pfam" id="PF24626">
    <property type="entry name" value="SH3_Tf2-1"/>
    <property type="match status" value="1"/>
</dbReference>
<accession>A0A0P0VJQ1</accession>
<feature type="non-terminal residue" evidence="3">
    <location>
        <position position="1"/>
    </location>
</feature>
<reference evidence="4" key="1">
    <citation type="journal article" date="2005" name="Nature">
        <title>The map-based sequence of the rice genome.</title>
        <authorList>
            <consortium name="International rice genome sequencing project (IRGSP)"/>
            <person name="Matsumoto T."/>
            <person name="Wu J."/>
            <person name="Kanamori H."/>
            <person name="Katayose Y."/>
            <person name="Fujisawa M."/>
            <person name="Namiki N."/>
            <person name="Mizuno H."/>
            <person name="Yamamoto K."/>
            <person name="Antonio B.A."/>
            <person name="Baba T."/>
            <person name="Sakata K."/>
            <person name="Nagamura Y."/>
            <person name="Aoki H."/>
            <person name="Arikawa K."/>
            <person name="Arita K."/>
            <person name="Bito T."/>
            <person name="Chiden Y."/>
            <person name="Fujitsuka N."/>
            <person name="Fukunaka R."/>
            <person name="Hamada M."/>
            <person name="Harada C."/>
            <person name="Hayashi A."/>
            <person name="Hijishita S."/>
            <person name="Honda M."/>
            <person name="Hosokawa S."/>
            <person name="Ichikawa Y."/>
            <person name="Idonuma A."/>
            <person name="Iijima M."/>
            <person name="Ikeda M."/>
            <person name="Ikeno M."/>
            <person name="Ito K."/>
            <person name="Ito S."/>
            <person name="Ito T."/>
            <person name="Ito Y."/>
            <person name="Ito Y."/>
            <person name="Iwabuchi A."/>
            <person name="Kamiya K."/>
            <person name="Karasawa W."/>
            <person name="Kurita K."/>
            <person name="Katagiri S."/>
            <person name="Kikuta A."/>
            <person name="Kobayashi H."/>
            <person name="Kobayashi N."/>
            <person name="Machita K."/>
            <person name="Maehara T."/>
            <person name="Masukawa M."/>
            <person name="Mizubayashi T."/>
            <person name="Mukai Y."/>
            <person name="Nagasaki H."/>
            <person name="Nagata Y."/>
            <person name="Naito S."/>
            <person name="Nakashima M."/>
            <person name="Nakama Y."/>
            <person name="Nakamichi Y."/>
            <person name="Nakamura M."/>
            <person name="Meguro A."/>
            <person name="Negishi M."/>
            <person name="Ohta I."/>
            <person name="Ohta T."/>
            <person name="Okamoto M."/>
            <person name="Ono N."/>
            <person name="Saji S."/>
            <person name="Sakaguchi M."/>
            <person name="Sakai K."/>
            <person name="Shibata M."/>
            <person name="Shimokawa T."/>
            <person name="Song J."/>
            <person name="Takazaki Y."/>
            <person name="Terasawa K."/>
            <person name="Tsugane M."/>
            <person name="Tsuji K."/>
            <person name="Ueda S."/>
            <person name="Waki K."/>
            <person name="Yamagata H."/>
            <person name="Yamamoto M."/>
            <person name="Yamamoto S."/>
            <person name="Yamane H."/>
            <person name="Yoshiki S."/>
            <person name="Yoshihara R."/>
            <person name="Yukawa K."/>
            <person name="Zhong H."/>
            <person name="Yano M."/>
            <person name="Yuan Q."/>
            <person name="Ouyang S."/>
            <person name="Liu J."/>
            <person name="Jones K.M."/>
            <person name="Gansberger K."/>
            <person name="Moffat K."/>
            <person name="Hill J."/>
            <person name="Bera J."/>
            <person name="Fadrosh D."/>
            <person name="Jin S."/>
            <person name="Johri S."/>
            <person name="Kim M."/>
            <person name="Overton L."/>
            <person name="Reardon M."/>
            <person name="Tsitrin T."/>
            <person name="Vuong H."/>
            <person name="Weaver B."/>
            <person name="Ciecko A."/>
            <person name="Tallon L."/>
            <person name="Jackson J."/>
            <person name="Pai G."/>
            <person name="Aken S.V."/>
            <person name="Utterback T."/>
            <person name="Reidmuller S."/>
            <person name="Feldblyum T."/>
            <person name="Hsiao J."/>
            <person name="Zismann V."/>
            <person name="Iobst S."/>
            <person name="de Vazeille A.R."/>
            <person name="Buell C.R."/>
            <person name="Ying K."/>
            <person name="Li Y."/>
            <person name="Lu T."/>
            <person name="Huang Y."/>
            <person name="Zhao Q."/>
            <person name="Feng Q."/>
            <person name="Zhang L."/>
            <person name="Zhu J."/>
            <person name="Weng Q."/>
            <person name="Mu J."/>
            <person name="Lu Y."/>
            <person name="Fan D."/>
            <person name="Liu Y."/>
            <person name="Guan J."/>
            <person name="Zhang Y."/>
            <person name="Yu S."/>
            <person name="Liu X."/>
            <person name="Zhang Y."/>
            <person name="Hong G."/>
            <person name="Han B."/>
            <person name="Choisne N."/>
            <person name="Demange N."/>
            <person name="Orjeda G."/>
            <person name="Samain S."/>
            <person name="Cattolico L."/>
            <person name="Pelletier E."/>
            <person name="Couloux A."/>
            <person name="Segurens B."/>
            <person name="Wincker P."/>
            <person name="D'Hont A."/>
            <person name="Scarpelli C."/>
            <person name="Weissenbach J."/>
            <person name="Salanoubat M."/>
            <person name="Quetier F."/>
            <person name="Yu Y."/>
            <person name="Kim H.R."/>
            <person name="Rambo T."/>
            <person name="Currie J."/>
            <person name="Collura K."/>
            <person name="Luo M."/>
            <person name="Yang T."/>
            <person name="Ammiraju J.S.S."/>
            <person name="Engler F."/>
            <person name="Soderlund C."/>
            <person name="Wing R.A."/>
            <person name="Palmer L.E."/>
            <person name="de la Bastide M."/>
            <person name="Spiegel L."/>
            <person name="Nascimento L."/>
            <person name="Zutavern T."/>
            <person name="O'Shaughnessy A."/>
            <person name="Dike S."/>
            <person name="Dedhia N."/>
            <person name="Preston R."/>
            <person name="Balija V."/>
            <person name="McCombie W.R."/>
            <person name="Chow T."/>
            <person name="Chen H."/>
            <person name="Chung M."/>
            <person name="Chen C."/>
            <person name="Shaw J."/>
            <person name="Wu H."/>
            <person name="Hsiao K."/>
            <person name="Chao Y."/>
            <person name="Chu M."/>
            <person name="Cheng C."/>
            <person name="Hour A."/>
            <person name="Lee P."/>
            <person name="Lin S."/>
            <person name="Lin Y."/>
            <person name="Liou J."/>
            <person name="Liu S."/>
            <person name="Hsing Y."/>
            <person name="Raghuvanshi S."/>
            <person name="Mohanty A."/>
            <person name="Bharti A.K."/>
            <person name="Gaur A."/>
            <person name="Gupta V."/>
            <person name="Kumar D."/>
            <person name="Ravi V."/>
            <person name="Vij S."/>
            <person name="Kapur A."/>
            <person name="Khurana P."/>
            <person name="Khurana P."/>
            <person name="Khurana J.P."/>
            <person name="Tyagi A.K."/>
            <person name="Gaikwad K."/>
            <person name="Singh A."/>
            <person name="Dalal V."/>
            <person name="Srivastava S."/>
            <person name="Dixit A."/>
            <person name="Pal A.K."/>
            <person name="Ghazi I.A."/>
            <person name="Yadav M."/>
            <person name="Pandit A."/>
            <person name="Bhargava A."/>
            <person name="Sureshbabu K."/>
            <person name="Batra K."/>
            <person name="Sharma T.R."/>
            <person name="Mohapatra T."/>
            <person name="Singh N.K."/>
            <person name="Messing J."/>
            <person name="Nelson A.B."/>
            <person name="Fuks G."/>
            <person name="Kavchok S."/>
            <person name="Keizer G."/>
            <person name="Linton E."/>
            <person name="Llaca V."/>
            <person name="Song R."/>
            <person name="Tanyolac B."/>
            <person name="Young S."/>
            <person name="Ho-Il K."/>
            <person name="Hahn J.H."/>
            <person name="Sangsakoo G."/>
            <person name="Vanavichit A."/>
            <person name="de Mattos Luiz.A.T."/>
            <person name="Zimmer P.D."/>
            <person name="Malone G."/>
            <person name="Dellagostin O."/>
            <person name="de Oliveira A.C."/>
            <person name="Bevan M."/>
            <person name="Bancroft I."/>
            <person name="Minx P."/>
            <person name="Cordum H."/>
            <person name="Wilson R."/>
            <person name="Cheng Z."/>
            <person name="Jin W."/>
            <person name="Jiang J."/>
            <person name="Leong S.A."/>
            <person name="Iwama H."/>
            <person name="Gojobori T."/>
            <person name="Itoh T."/>
            <person name="Niimura Y."/>
            <person name="Fujii Y."/>
            <person name="Habara T."/>
            <person name="Sakai H."/>
            <person name="Sato Y."/>
            <person name="Wilson G."/>
            <person name="Kumar K."/>
            <person name="McCouch S."/>
            <person name="Juretic N."/>
            <person name="Hoen D."/>
            <person name="Wright S."/>
            <person name="Bruskiewich R."/>
            <person name="Bureau T."/>
            <person name="Miyao A."/>
            <person name="Hirochika H."/>
            <person name="Nishikawa T."/>
            <person name="Kadowaki K."/>
            <person name="Sugiura M."/>
            <person name="Burr B."/>
            <person name="Sasaki T."/>
        </authorList>
    </citation>
    <scope>NUCLEOTIDE SEQUENCE [LARGE SCALE GENOMIC DNA]</scope>
    <source>
        <strain evidence="4">cv. Nipponbare</strain>
    </source>
</reference>
<dbReference type="Proteomes" id="UP000059680">
    <property type="component" value="Chromosome 2"/>
</dbReference>
<dbReference type="EMBL" id="AP014958">
    <property type="protein sequence ID" value="BAS78960.1"/>
    <property type="molecule type" value="Genomic_DNA"/>
</dbReference>
<protein>
    <submittedName>
        <fullName evidence="3">Os02g0522300 protein</fullName>
    </submittedName>
</protein>